<reference evidence="1 2" key="2">
    <citation type="submission" date="2023-12" db="EMBL/GenBank/DDBJ databases">
        <title>Description of an unclassified Opitutus bacterium of Verrucomicrobiota.</title>
        <authorList>
            <person name="Zhang D.-F."/>
        </authorList>
    </citation>
    <scope>NUCLEOTIDE SEQUENCE [LARGE SCALE GENOMIC DNA]</scope>
    <source>
        <strain evidence="1 2">WL0086</strain>
    </source>
</reference>
<name>A0ABZ1CCL1_9BACT</name>
<reference evidence="1 2" key="1">
    <citation type="submission" date="2021-08" db="EMBL/GenBank/DDBJ databases">
        <authorList>
            <person name="Zhang D."/>
            <person name="Zhang A."/>
            <person name="Wang L."/>
        </authorList>
    </citation>
    <scope>NUCLEOTIDE SEQUENCE [LARGE SCALE GENOMIC DNA]</scope>
    <source>
        <strain evidence="1 2">WL0086</strain>
    </source>
</reference>
<evidence type="ECO:0000313" key="1">
    <source>
        <dbReference type="EMBL" id="WRQ89396.1"/>
    </source>
</evidence>
<accession>A0ABZ1CCL1</accession>
<dbReference type="EMBL" id="CP139781">
    <property type="protein sequence ID" value="WRQ89396.1"/>
    <property type="molecule type" value="Genomic_DNA"/>
</dbReference>
<dbReference type="RefSeq" id="WP_221029913.1">
    <property type="nucleotide sequence ID" value="NZ_CP139781.1"/>
</dbReference>
<keyword evidence="2" id="KW-1185">Reference proteome</keyword>
<protein>
    <submittedName>
        <fullName evidence="1">Uncharacterized protein</fullName>
    </submittedName>
</protein>
<evidence type="ECO:0000313" key="2">
    <source>
        <dbReference type="Proteomes" id="UP000738431"/>
    </source>
</evidence>
<sequence>MTPAEVQSLYIALLQALRAQGEVGMPADRLLNGVRIAGFTTDLPTLNSHLRMLCDRSWVAGWESGLGGRRYRITGLGESQLTEAGL</sequence>
<gene>
    <name evidence="1" type="ORF">K1X11_008240</name>
</gene>
<dbReference type="Proteomes" id="UP000738431">
    <property type="component" value="Chromosome"/>
</dbReference>
<organism evidence="1 2">
    <name type="scientific">Actomonas aquatica</name>
    <dbReference type="NCBI Taxonomy" id="2866162"/>
    <lineage>
        <taxon>Bacteria</taxon>
        <taxon>Pseudomonadati</taxon>
        <taxon>Verrucomicrobiota</taxon>
        <taxon>Opitutia</taxon>
        <taxon>Opitutales</taxon>
        <taxon>Opitutaceae</taxon>
        <taxon>Actomonas</taxon>
    </lineage>
</organism>
<proteinExistence type="predicted"/>